<evidence type="ECO:0000313" key="3">
    <source>
        <dbReference type="EMBL" id="ODN81611.1"/>
    </source>
</evidence>
<dbReference type="Pfam" id="PF02037">
    <property type="entry name" value="SAP"/>
    <property type="match status" value="1"/>
</dbReference>
<dbReference type="RefSeq" id="XP_018995930.1">
    <property type="nucleotide sequence ID" value="XM_019135527.1"/>
</dbReference>
<accession>A0A1E3I1B6</accession>
<feature type="region of interest" description="Disordered" evidence="1">
    <location>
        <begin position="81"/>
        <end position="175"/>
    </location>
</feature>
<dbReference type="RefSeq" id="XP_018995929.1">
    <property type="nucleotide sequence ID" value="XM_019135526.1"/>
</dbReference>
<dbReference type="STRING" id="1295533.A0A1E3I1B6"/>
<feature type="compositionally biased region" description="Polar residues" evidence="1">
    <location>
        <begin position="164"/>
        <end position="175"/>
    </location>
</feature>
<dbReference type="GeneID" id="30153327"/>
<dbReference type="EMBL" id="AWGJ01000003">
    <property type="protein sequence ID" value="ODN81610.1"/>
    <property type="molecule type" value="Genomic_DNA"/>
</dbReference>
<dbReference type="OrthoDB" id="445357at2759"/>
<keyword evidence="4" id="KW-1185">Reference proteome</keyword>
<dbReference type="InterPro" id="IPR003034">
    <property type="entry name" value="SAP_dom"/>
</dbReference>
<feature type="compositionally biased region" description="Polar residues" evidence="1">
    <location>
        <begin position="125"/>
        <end position="139"/>
    </location>
</feature>
<comment type="caution">
    <text evidence="3">The sequence shown here is derived from an EMBL/GenBank/DDBJ whole genome shotgun (WGS) entry which is preliminary data.</text>
</comment>
<dbReference type="SMART" id="SM00513">
    <property type="entry name" value="SAP"/>
    <property type="match status" value="1"/>
</dbReference>
<dbReference type="SUPFAM" id="SSF68906">
    <property type="entry name" value="SAP domain"/>
    <property type="match status" value="1"/>
</dbReference>
<dbReference type="AlphaFoldDB" id="A0A1E3I1B6"/>
<proteinExistence type="predicted"/>
<organism evidence="3 4">
    <name type="scientific">Cryptococcus amylolentus CBS 6039</name>
    <dbReference type="NCBI Taxonomy" id="1295533"/>
    <lineage>
        <taxon>Eukaryota</taxon>
        <taxon>Fungi</taxon>
        <taxon>Dikarya</taxon>
        <taxon>Basidiomycota</taxon>
        <taxon>Agaricomycotina</taxon>
        <taxon>Tremellomycetes</taxon>
        <taxon>Tremellales</taxon>
        <taxon>Cryptococcaceae</taxon>
        <taxon>Cryptococcus</taxon>
    </lineage>
</organism>
<reference evidence="3 4" key="1">
    <citation type="submission" date="2016-06" db="EMBL/GenBank/DDBJ databases">
        <title>Evolution of pathogenesis and genome organization in the Tremellales.</title>
        <authorList>
            <person name="Cuomo C."/>
            <person name="Litvintseva A."/>
            <person name="Heitman J."/>
            <person name="Chen Y."/>
            <person name="Sun S."/>
            <person name="Springer D."/>
            <person name="Dromer F."/>
            <person name="Young S."/>
            <person name="Zeng Q."/>
            <person name="Chapman S."/>
            <person name="Gujja S."/>
            <person name="Saif S."/>
            <person name="Birren B."/>
        </authorList>
    </citation>
    <scope>NUCLEOTIDE SEQUENCE [LARGE SCALE GENOMIC DNA]</scope>
    <source>
        <strain evidence="3 4">CBS 6039</strain>
    </source>
</reference>
<dbReference type="Gene3D" id="1.10.720.30">
    <property type="entry name" value="SAP domain"/>
    <property type="match status" value="1"/>
</dbReference>
<feature type="region of interest" description="Disordered" evidence="1">
    <location>
        <begin position="334"/>
        <end position="356"/>
    </location>
</feature>
<evidence type="ECO:0000313" key="4">
    <source>
        <dbReference type="Proteomes" id="UP000094065"/>
    </source>
</evidence>
<gene>
    <name evidence="3" type="ORF">L202_02018</name>
</gene>
<dbReference type="Proteomes" id="UP000094065">
    <property type="component" value="Unassembled WGS sequence"/>
</dbReference>
<dbReference type="PROSITE" id="PS50800">
    <property type="entry name" value="SAP"/>
    <property type="match status" value="1"/>
</dbReference>
<feature type="domain" description="SAP" evidence="2">
    <location>
        <begin position="44"/>
        <end position="78"/>
    </location>
</feature>
<feature type="region of interest" description="Disordered" evidence="1">
    <location>
        <begin position="195"/>
        <end position="215"/>
    </location>
</feature>
<name>A0A1E3I1B6_9TREE</name>
<sequence>MLRRRLSTGLLRAAAPAPTATPIAHHARSRSLASAVLLSSERNWKTETVVGLKAELKKRGLSQKGNKATLISRIESAETTSLLGPLPPFPSGARALSTSSPAAFPPKKKASSAPKEESHDVAPGVSTTDPALQVESQRTAAVHPDPVAPEQITVAPGLPESKNAAGSGSSDLRIPITTNAADSGEIEQVIPLTPDNFASNSALPSSSSPSKDPKVLTVASASTHHAGGPVHGVHGHTDAHALEASELELPSFEGFTSSIWNAPSAAWNALSFSLPKAEKKDYKYEKRALDDHERTGAWILAGVIGTGLLVGGPKKEKKSHGDVAHGVEAVASQVKGDAQWEKASGAGVVGHGSRKD</sequence>
<dbReference type="EMBL" id="AWGJ01000003">
    <property type="protein sequence ID" value="ODN81611.1"/>
    <property type="molecule type" value="Genomic_DNA"/>
</dbReference>
<evidence type="ECO:0000259" key="2">
    <source>
        <dbReference type="PROSITE" id="PS50800"/>
    </source>
</evidence>
<protein>
    <recommendedName>
        <fullName evidence="2">SAP domain-containing protein</fullName>
    </recommendedName>
</protein>
<dbReference type="InterPro" id="IPR036361">
    <property type="entry name" value="SAP_dom_sf"/>
</dbReference>
<feature type="compositionally biased region" description="Low complexity" evidence="1">
    <location>
        <begin position="198"/>
        <end position="210"/>
    </location>
</feature>
<evidence type="ECO:0000256" key="1">
    <source>
        <dbReference type="SAM" id="MobiDB-lite"/>
    </source>
</evidence>